<dbReference type="InterPro" id="IPR021520">
    <property type="entry name" value="Stealth_CR2"/>
</dbReference>
<dbReference type="PANTHER" id="PTHR24045">
    <property type="match status" value="1"/>
</dbReference>
<reference evidence="9" key="1">
    <citation type="journal article" date="2020" name="Fungal Divers.">
        <title>Resolving the Mortierellaceae phylogeny through synthesis of multi-gene phylogenetics and phylogenomics.</title>
        <authorList>
            <person name="Vandepol N."/>
            <person name="Liber J."/>
            <person name="Desiro A."/>
            <person name="Na H."/>
            <person name="Kennedy M."/>
            <person name="Barry K."/>
            <person name="Grigoriev I.V."/>
            <person name="Miller A.N."/>
            <person name="O'Donnell K."/>
            <person name="Stajich J.E."/>
            <person name="Bonito G."/>
        </authorList>
    </citation>
    <scope>NUCLEOTIDE SEQUENCE</scope>
    <source>
        <strain evidence="9">NRRL 28262</strain>
    </source>
</reference>
<organism evidence="9 10">
    <name type="scientific">Linnemannia exigua</name>
    <dbReference type="NCBI Taxonomy" id="604196"/>
    <lineage>
        <taxon>Eukaryota</taxon>
        <taxon>Fungi</taxon>
        <taxon>Fungi incertae sedis</taxon>
        <taxon>Mucoromycota</taxon>
        <taxon>Mortierellomycotina</taxon>
        <taxon>Mortierellomycetes</taxon>
        <taxon>Mortierellales</taxon>
        <taxon>Mortierellaceae</taxon>
        <taxon>Linnemannia</taxon>
    </lineage>
</organism>
<evidence type="ECO:0008006" key="11">
    <source>
        <dbReference type="Google" id="ProtNLM"/>
    </source>
</evidence>
<evidence type="ECO:0000256" key="3">
    <source>
        <dbReference type="SAM" id="MobiDB-lite"/>
    </source>
</evidence>
<evidence type="ECO:0000259" key="5">
    <source>
        <dbReference type="Pfam" id="PF11380"/>
    </source>
</evidence>
<dbReference type="InterPro" id="IPR047141">
    <property type="entry name" value="Stealth"/>
</dbReference>
<accession>A0AAD4H6P4</accession>
<dbReference type="SUPFAM" id="SSF81383">
    <property type="entry name" value="F-box domain"/>
    <property type="match status" value="1"/>
</dbReference>
<evidence type="ECO:0000256" key="1">
    <source>
        <dbReference type="ARBA" id="ARBA00007583"/>
    </source>
</evidence>
<proteinExistence type="inferred from homology"/>
<feature type="domain" description="Stealth protein CR1 conserved region 1" evidence="7">
    <location>
        <begin position="116"/>
        <end position="130"/>
    </location>
</feature>
<dbReference type="GO" id="GO:0005794">
    <property type="term" value="C:Golgi apparatus"/>
    <property type="evidence" value="ECO:0007669"/>
    <property type="project" value="TreeGrafter"/>
</dbReference>
<evidence type="ECO:0000256" key="4">
    <source>
        <dbReference type="SAM" id="Phobius"/>
    </source>
</evidence>
<dbReference type="Gene3D" id="1.20.1280.50">
    <property type="match status" value="1"/>
</dbReference>
<feature type="domain" description="Stealth protein CR2 conserved region 2" evidence="5">
    <location>
        <begin position="162"/>
        <end position="270"/>
    </location>
</feature>
<evidence type="ECO:0000259" key="8">
    <source>
        <dbReference type="Pfam" id="PF17102"/>
    </source>
</evidence>
<dbReference type="GO" id="GO:0003976">
    <property type="term" value="F:UDP-N-acetylglucosamine-lysosomal-enzyme N-acetylglucosaminephosphotransferase activity"/>
    <property type="evidence" value="ECO:0007669"/>
    <property type="project" value="TreeGrafter"/>
</dbReference>
<dbReference type="Pfam" id="PF17101">
    <property type="entry name" value="Stealth_CR1"/>
    <property type="match status" value="1"/>
</dbReference>
<comment type="caution">
    <text evidence="9">The sequence shown here is derived from an EMBL/GenBank/DDBJ whole genome shotgun (WGS) entry which is preliminary data.</text>
</comment>
<dbReference type="InterPro" id="IPR031358">
    <property type="entry name" value="Stealth_CR1"/>
</dbReference>
<dbReference type="InterPro" id="IPR031357">
    <property type="entry name" value="Stealth_CR3"/>
</dbReference>
<keyword evidence="4" id="KW-1133">Transmembrane helix</keyword>
<feature type="domain" description="F-box" evidence="6">
    <location>
        <begin position="721"/>
        <end position="752"/>
    </location>
</feature>
<keyword evidence="2" id="KW-0808">Transferase</keyword>
<dbReference type="Pfam" id="PF17102">
    <property type="entry name" value="Stealth_CR3"/>
    <property type="match status" value="1"/>
</dbReference>
<dbReference type="PANTHER" id="PTHR24045:SF0">
    <property type="entry name" value="N-ACETYLGLUCOSAMINE-1-PHOSPHOTRANSFERASE SUBUNITS ALPHA_BETA"/>
    <property type="match status" value="1"/>
</dbReference>
<keyword evidence="4" id="KW-0472">Membrane</keyword>
<keyword evidence="4" id="KW-0812">Transmembrane</keyword>
<evidence type="ECO:0000313" key="9">
    <source>
        <dbReference type="EMBL" id="KAG0276221.1"/>
    </source>
</evidence>
<dbReference type="InterPro" id="IPR036047">
    <property type="entry name" value="F-box-like_dom_sf"/>
</dbReference>
<evidence type="ECO:0000256" key="2">
    <source>
        <dbReference type="ARBA" id="ARBA00022679"/>
    </source>
</evidence>
<feature type="region of interest" description="Disordered" evidence="3">
    <location>
        <begin position="50"/>
        <end position="70"/>
    </location>
</feature>
<keyword evidence="10" id="KW-1185">Reference proteome</keyword>
<gene>
    <name evidence="9" type="ORF">BGZ95_007818</name>
</gene>
<feature type="transmembrane region" description="Helical" evidence="4">
    <location>
        <begin position="24"/>
        <end position="44"/>
    </location>
</feature>
<feature type="domain" description="Stealth protein CR3 conserved region 3" evidence="8">
    <location>
        <begin position="325"/>
        <end position="376"/>
    </location>
</feature>
<sequence>MAYIRTPIDNQVRNTMRCRSSPRCIVVALSISFIAFNWIVFHVFKGQTDNPQQNNNKGQHPLSQDSDKPLSANLLDTATEHQLGYKADPAWLGQWYRWRAINPSNKDRTTVDSTKYDIVYTWVNGSDPLFTAMRVEAQKHHPMFQKVLRDNPKRIGIRTAMRYRDMDELRYSFRSVMDYASNLYRHIHVITANVSPDTQQTPAWLHLQGDSPFRMVGHRSIFTNSSHLPSFNSLGIESHIIDVPDLTDIFLYLNDDIFLGKDLFPSDVWTPLYGYVFHMEASLLVPPTLRFFEPDAFEVGEWHSLQYSNYLLSQRFGARHRAYIAHVIHVLSVSMLKEMQAIWPDEFVTTSAHQFRGEGLGRDIHASFMMAHYVMEKLRETQLESYWQYQLDRNQDGILDSKERARLIDMVREWNLNQDRPPQARAHLIRPTSIQGHRAILDSIGIRMSGTTTYRQAGLDGYPFLLKDADTSRTIPLVNYKDRDGKDKNPQVPYMSYEKPRDRKCKLDLDFCFGHDFVDLTYDTLPAEQSKRLFNRVAFKEFHCGDCLLEILMQNPRGNGGMGAWMPADETSEAFASVVKKVERYNYVLGTSDYTFIALQSVTGAKRGLDGILSAWDHKAFFCINDDYPDDPPSSIPLEMPAERVPKKARLREPAATLATAATTAEGISPMERAASRTTITPLGQGTIMTLPQPAALRGHHRLQIHEEEMYQKDPMVFFSEEIALHILELLTPAELAQCACVARQWYRLVNDQMASPFILS</sequence>
<evidence type="ECO:0000313" key="10">
    <source>
        <dbReference type="Proteomes" id="UP001194580"/>
    </source>
</evidence>
<dbReference type="Pfam" id="PF12937">
    <property type="entry name" value="F-box-like"/>
    <property type="match status" value="1"/>
</dbReference>
<evidence type="ECO:0000259" key="6">
    <source>
        <dbReference type="Pfam" id="PF12937"/>
    </source>
</evidence>
<dbReference type="EMBL" id="JAAAIL010000391">
    <property type="protein sequence ID" value="KAG0276221.1"/>
    <property type="molecule type" value="Genomic_DNA"/>
</dbReference>
<protein>
    <recommendedName>
        <fullName evidence="11">F-box domain-containing protein</fullName>
    </recommendedName>
</protein>
<dbReference type="InterPro" id="IPR001810">
    <property type="entry name" value="F-box_dom"/>
</dbReference>
<dbReference type="Proteomes" id="UP001194580">
    <property type="component" value="Unassembled WGS sequence"/>
</dbReference>
<evidence type="ECO:0000259" key="7">
    <source>
        <dbReference type="Pfam" id="PF17101"/>
    </source>
</evidence>
<dbReference type="Pfam" id="PF11380">
    <property type="entry name" value="Stealth_CR2"/>
    <property type="match status" value="1"/>
</dbReference>
<feature type="compositionally biased region" description="Polar residues" evidence="3">
    <location>
        <begin position="50"/>
        <end position="64"/>
    </location>
</feature>
<dbReference type="GO" id="GO:0046835">
    <property type="term" value="P:carbohydrate phosphorylation"/>
    <property type="evidence" value="ECO:0007669"/>
    <property type="project" value="TreeGrafter"/>
</dbReference>
<name>A0AAD4H6P4_9FUNG</name>
<dbReference type="AlphaFoldDB" id="A0AAD4H6P4"/>
<comment type="similarity">
    <text evidence="1">Belongs to the stealth family.</text>
</comment>